<evidence type="ECO:0000256" key="1">
    <source>
        <dbReference type="SAM" id="MobiDB-lite"/>
    </source>
</evidence>
<evidence type="ECO:0000313" key="3">
    <source>
        <dbReference type="EMBL" id="KAA1420411.1"/>
    </source>
</evidence>
<evidence type="ECO:0000313" key="4">
    <source>
        <dbReference type="Proteomes" id="UP000307768"/>
    </source>
</evidence>
<accession>A0A5Q6RQT2</accession>
<keyword evidence="2" id="KW-0472">Membrane</keyword>
<gene>
    <name evidence="3" type="ORF">FE697_015710</name>
</gene>
<evidence type="ECO:0000256" key="2">
    <source>
        <dbReference type="SAM" id="Phobius"/>
    </source>
</evidence>
<organism evidence="3 4">
    <name type="scientific">Mumia zhuanghuii</name>
    <dbReference type="NCBI Taxonomy" id="2585211"/>
    <lineage>
        <taxon>Bacteria</taxon>
        <taxon>Bacillati</taxon>
        <taxon>Actinomycetota</taxon>
        <taxon>Actinomycetes</taxon>
        <taxon>Propionibacteriales</taxon>
        <taxon>Nocardioidaceae</taxon>
        <taxon>Mumia</taxon>
    </lineage>
</organism>
<dbReference type="Proteomes" id="UP000307768">
    <property type="component" value="Unassembled WGS sequence"/>
</dbReference>
<feature type="region of interest" description="Disordered" evidence="1">
    <location>
        <begin position="82"/>
        <end position="108"/>
    </location>
</feature>
<protein>
    <submittedName>
        <fullName evidence="3">Uncharacterized protein</fullName>
    </submittedName>
</protein>
<name>A0A5Q6RQT2_9ACTN</name>
<sequence>MTDDNLTRMLRAADPGAPGLVGDLHGAERYLLEEIVSTPPQDPPPVPVPTPARRPVRRRLSLTLGAAAFAVLVAALVVPSWRDTPPDGSGADDTARDRAPSAETSGPTTIEAPIRYASAVVDAARRNPRLLIGEPGWRATNVYGFAEDEGTVVFKKGKRQLEFNWYAADQYDGYLVDRRDVSAPRPFSIDGQDGSEFQYSSHDIAVMLRPSGNTFAEIRTGIGGWRDRAEIVAVLRTIRAASVEDWLAAMPPEIVTPEKTTQVVDELLTGVPLPPGLAREDLDVPGTNDRYQTSVHILDAVVCGWLGALERAESDDDATARRTATRAIVGARDWPLLKPMDAEGAYADIVRQVADEIDAGGSAVTSREHFGCR</sequence>
<comment type="caution">
    <text evidence="3">The sequence shown here is derived from an EMBL/GenBank/DDBJ whole genome shotgun (WGS) entry which is preliminary data.</text>
</comment>
<dbReference type="EMBL" id="VDFQ02000005">
    <property type="protein sequence ID" value="KAA1420411.1"/>
    <property type="molecule type" value="Genomic_DNA"/>
</dbReference>
<proteinExistence type="predicted"/>
<keyword evidence="2" id="KW-1133">Transmembrane helix</keyword>
<dbReference type="AlphaFoldDB" id="A0A5Q6RQT2"/>
<reference evidence="3 4" key="1">
    <citation type="submission" date="2019-09" db="EMBL/GenBank/DDBJ databases">
        <title>Mumia zhuanghuii sp. nov. isolated from the intestinal contents of plateau pika (Ochotona curzoniae) in the Qinghai-Tibet plateau of China.</title>
        <authorList>
            <person name="Tian Z."/>
        </authorList>
    </citation>
    <scope>NUCLEOTIDE SEQUENCE [LARGE SCALE GENOMIC DNA]</scope>
    <source>
        <strain evidence="4">350</strain>
    </source>
</reference>
<dbReference type="RefSeq" id="WP_149770580.1">
    <property type="nucleotide sequence ID" value="NZ_VDFQ02000005.1"/>
</dbReference>
<dbReference type="OrthoDB" id="3779668at2"/>
<feature type="transmembrane region" description="Helical" evidence="2">
    <location>
        <begin position="60"/>
        <end position="81"/>
    </location>
</feature>
<keyword evidence="2" id="KW-0812">Transmembrane</keyword>